<keyword evidence="1" id="KW-0472">Membrane</keyword>
<dbReference type="EMBL" id="HBEZ01054799">
    <property type="protein sequence ID" value="CAD8657159.1"/>
    <property type="molecule type" value="Transcribed_RNA"/>
</dbReference>
<keyword evidence="1" id="KW-0812">Transmembrane</keyword>
<evidence type="ECO:0000313" key="2">
    <source>
        <dbReference type="EMBL" id="CAD8657159.1"/>
    </source>
</evidence>
<feature type="transmembrane region" description="Helical" evidence="1">
    <location>
        <begin position="12"/>
        <end position="34"/>
    </location>
</feature>
<gene>
    <name evidence="2" type="ORF">CCUR1050_LOCUS30072</name>
</gene>
<proteinExistence type="predicted"/>
<evidence type="ECO:0000256" key="1">
    <source>
        <dbReference type="SAM" id="Phobius"/>
    </source>
</evidence>
<sequence>MSLLSCLVRHSMSIVWCVIMISICPISYGAFVSFPGPSTFGLRPHNAMHSATASLRFAKATSAHRFALQMSEKEGRSPLAEGLGKGLAGIKLSMDQMDEEIEKESGEEAPKTGKEALFGGREKAIQAAAAREMEEVEEAPPIPEPILFSAADFERTVWKVQVEKSGNWFTGNYVPSQLTIAFGTEDDGTCEFGGDPLTKGRWYLDDTCIYFERSPLGALGVFSPFGKDNFRLSLTGWVSDTLQYQVGGFVGSYSALFPTAVMGRVLMTKVAAVTEEEARQRIRLSASQVDRSALAESDSAAALPQGEGTQTGKRVNIIDISDDLTDEERLRKEAAEWMPSTIVSGPRPDFTKTLERLKGTVGDVAKNYMDDL</sequence>
<keyword evidence="1" id="KW-1133">Transmembrane helix</keyword>
<accession>A0A7S0QYC3</accession>
<reference evidence="2" key="1">
    <citation type="submission" date="2021-01" db="EMBL/GenBank/DDBJ databases">
        <authorList>
            <person name="Corre E."/>
            <person name="Pelletier E."/>
            <person name="Niang G."/>
            <person name="Scheremetjew M."/>
            <person name="Finn R."/>
            <person name="Kale V."/>
            <person name="Holt S."/>
            <person name="Cochrane G."/>
            <person name="Meng A."/>
            <person name="Brown T."/>
            <person name="Cohen L."/>
        </authorList>
    </citation>
    <scope>NUCLEOTIDE SEQUENCE</scope>
    <source>
        <strain evidence="2">CCAP979/52</strain>
    </source>
</reference>
<protein>
    <submittedName>
        <fullName evidence="2">Uncharacterized protein</fullName>
    </submittedName>
</protein>
<dbReference type="AlphaFoldDB" id="A0A7S0QYC3"/>
<organism evidence="2">
    <name type="scientific">Cryptomonas curvata</name>
    <dbReference type="NCBI Taxonomy" id="233186"/>
    <lineage>
        <taxon>Eukaryota</taxon>
        <taxon>Cryptophyceae</taxon>
        <taxon>Cryptomonadales</taxon>
        <taxon>Cryptomonadaceae</taxon>
        <taxon>Cryptomonas</taxon>
    </lineage>
</organism>
<name>A0A7S0QYC3_9CRYP</name>